<evidence type="ECO:0000313" key="2">
    <source>
        <dbReference type="EMBL" id="SMX39967.1"/>
    </source>
</evidence>
<evidence type="ECO:0000256" key="1">
    <source>
        <dbReference type="SAM" id="MobiDB-lite"/>
    </source>
</evidence>
<dbReference type="Proteomes" id="UP000220836">
    <property type="component" value="Unassembled WGS sequence"/>
</dbReference>
<proteinExistence type="predicted"/>
<dbReference type="AlphaFoldDB" id="A0A238KBR9"/>
<gene>
    <name evidence="2" type="ORF">PEV8663_01954</name>
</gene>
<protein>
    <submittedName>
        <fullName evidence="2">Uncharacterized protein</fullName>
    </submittedName>
</protein>
<reference evidence="2 3" key="1">
    <citation type="submission" date="2017-05" db="EMBL/GenBank/DDBJ databases">
        <authorList>
            <person name="Song R."/>
            <person name="Chenine A.L."/>
            <person name="Ruprecht R.M."/>
        </authorList>
    </citation>
    <scope>NUCLEOTIDE SEQUENCE [LARGE SCALE GENOMIC DNA]</scope>
    <source>
        <strain evidence="2 3">CECT 8663</strain>
    </source>
</reference>
<accession>A0A238KBR9</accession>
<feature type="region of interest" description="Disordered" evidence="1">
    <location>
        <begin position="1"/>
        <end position="25"/>
    </location>
</feature>
<keyword evidence="3" id="KW-1185">Reference proteome</keyword>
<sequence>MSLPVSGRSYGYNLRHTRPPSRTKSRHVRIVRNLEWLRYSLCPNLPRPQWPFGEKFIESADTSGRNTASTLLAYRKKADHLARLFNQKVERA</sequence>
<feature type="compositionally biased region" description="Basic residues" evidence="1">
    <location>
        <begin position="15"/>
        <end position="25"/>
    </location>
</feature>
<evidence type="ECO:0000313" key="3">
    <source>
        <dbReference type="Proteomes" id="UP000220836"/>
    </source>
</evidence>
<name>A0A238KBR9_9RHOB</name>
<organism evidence="2 3">
    <name type="scientific">Pelagimonas varians</name>
    <dbReference type="NCBI Taxonomy" id="696760"/>
    <lineage>
        <taxon>Bacteria</taxon>
        <taxon>Pseudomonadati</taxon>
        <taxon>Pseudomonadota</taxon>
        <taxon>Alphaproteobacteria</taxon>
        <taxon>Rhodobacterales</taxon>
        <taxon>Roseobacteraceae</taxon>
        <taxon>Pelagimonas</taxon>
    </lineage>
</organism>
<dbReference type="EMBL" id="FXYH01000005">
    <property type="protein sequence ID" value="SMX39967.1"/>
    <property type="molecule type" value="Genomic_DNA"/>
</dbReference>